<dbReference type="GO" id="GO:0005634">
    <property type="term" value="C:nucleus"/>
    <property type="evidence" value="ECO:0007669"/>
    <property type="project" value="UniProtKB-SubCell"/>
</dbReference>
<evidence type="ECO:0000256" key="1">
    <source>
        <dbReference type="ARBA" id="ARBA00004123"/>
    </source>
</evidence>
<dbReference type="Pfam" id="PF23183">
    <property type="entry name" value="bHLH_NPAS4"/>
    <property type="match status" value="1"/>
</dbReference>
<evidence type="ECO:0000256" key="7">
    <source>
        <dbReference type="ARBA" id="ARBA00023159"/>
    </source>
</evidence>
<dbReference type="PROSITE" id="PS50888">
    <property type="entry name" value="BHLH"/>
    <property type="match status" value="1"/>
</dbReference>
<keyword evidence="4" id="KW-0524">Neurogenesis</keyword>
<reference evidence="14" key="1">
    <citation type="submission" date="2025-08" db="UniProtKB">
        <authorList>
            <consortium name="RefSeq"/>
        </authorList>
    </citation>
    <scope>IDENTIFICATION</scope>
</reference>
<proteinExistence type="predicted"/>
<feature type="region of interest" description="Disordered" evidence="10">
    <location>
        <begin position="285"/>
        <end position="324"/>
    </location>
</feature>
<dbReference type="GeneID" id="112551417"/>
<evidence type="ECO:0000259" key="12">
    <source>
        <dbReference type="PROSITE" id="PS50888"/>
    </source>
</evidence>
<keyword evidence="13" id="KW-1185">Reference proteome</keyword>
<accession>A0A3Q0HCI7</accession>
<feature type="domain" description="PAS" evidence="11">
    <location>
        <begin position="179"/>
        <end position="210"/>
    </location>
</feature>
<dbReference type="GO" id="GO:0030154">
    <property type="term" value="P:cell differentiation"/>
    <property type="evidence" value="ECO:0007669"/>
    <property type="project" value="UniProtKB-KW"/>
</dbReference>
<dbReference type="Pfam" id="PF14598">
    <property type="entry name" value="PAS_11"/>
    <property type="match status" value="1"/>
</dbReference>
<dbReference type="RefSeq" id="XP_025068178.1">
    <property type="nucleotide sequence ID" value="XM_025212393.1"/>
</dbReference>
<evidence type="ECO:0000256" key="9">
    <source>
        <dbReference type="ARBA" id="ARBA00023242"/>
    </source>
</evidence>
<organism evidence="13 14">
    <name type="scientific">Alligator sinensis</name>
    <name type="common">Chinese alligator</name>
    <dbReference type="NCBI Taxonomy" id="38654"/>
    <lineage>
        <taxon>Eukaryota</taxon>
        <taxon>Metazoa</taxon>
        <taxon>Chordata</taxon>
        <taxon>Craniata</taxon>
        <taxon>Vertebrata</taxon>
        <taxon>Euteleostomi</taxon>
        <taxon>Archelosauria</taxon>
        <taxon>Archosauria</taxon>
        <taxon>Crocodylia</taxon>
        <taxon>Alligatoridae</taxon>
        <taxon>Alligatorinae</taxon>
        <taxon>Alligator</taxon>
    </lineage>
</organism>
<sequence>MYRSTKGASKARRDQINAEIRALKDLLPVAEADKLRLSYLHVMSLACIYTRKGVFFAQGGYRGVDLVAQGDSIYDILDPADHFVMRNQLALPSPPDTERLFRCRFTTAKAARRQGAGNKLVLLRGRFHPPLPGPYWASNPVITAFAAPLEPAPRPGPSPGPAGLLPAAFETCHAKNMALLDASDSVLFHLGFERAELVGRSWYGLLHPEDLGHAATQHCRLLGDAGDGPVELVLRLQSRDALRWVWVYVLARPDGPDRHVSCHNYVISEPEAWCLRQQLALEDPHGGLAPAPTPAPSLAPALTSAPAFPEGPMSKSVPGTTPEPMPEGCGLPYEKLPPTPDCPGSGDCTVMTLPRITGPLYVDVPAGLLTPEASPGKRGPCLWPLALDKAWPGLDLLPDPEDAALLEDTASVEELLDALLVEAGAWGGVSPSLLPLPAAASPPAPPGPGGLSPAERHLLDDLASYETAFEAGASSRPRDGAGELHQLHGRPSDAFHPDGSESDPTF</sequence>
<evidence type="ECO:0000256" key="8">
    <source>
        <dbReference type="ARBA" id="ARBA00023163"/>
    </source>
</evidence>
<evidence type="ECO:0000256" key="3">
    <source>
        <dbReference type="ARBA" id="ARBA00022782"/>
    </source>
</evidence>
<dbReference type="AlphaFoldDB" id="A0A3Q0HCI7"/>
<feature type="domain" description="BHLH" evidence="12">
    <location>
        <begin position="1"/>
        <end position="53"/>
    </location>
</feature>
<protein>
    <submittedName>
        <fullName evidence="14">Neuronal PAS domain-containing protein 4</fullName>
    </submittedName>
</protein>
<dbReference type="STRING" id="38654.A0A3Q0HCI7"/>
<evidence type="ECO:0000256" key="10">
    <source>
        <dbReference type="SAM" id="MobiDB-lite"/>
    </source>
</evidence>
<dbReference type="InterPro" id="IPR056192">
    <property type="entry name" value="bHLH_NPAS4"/>
</dbReference>
<keyword evidence="3" id="KW-0221">Differentiation</keyword>
<dbReference type="SUPFAM" id="SSF55785">
    <property type="entry name" value="PYP-like sensor domain (PAS domain)"/>
    <property type="match status" value="1"/>
</dbReference>
<evidence type="ECO:0000256" key="2">
    <source>
        <dbReference type="ARBA" id="ARBA00022737"/>
    </source>
</evidence>
<keyword evidence="8" id="KW-0804">Transcription</keyword>
<dbReference type="KEGG" id="asn:112551417"/>
<dbReference type="InterPro" id="IPR035965">
    <property type="entry name" value="PAS-like_dom_sf"/>
</dbReference>
<evidence type="ECO:0000313" key="13">
    <source>
        <dbReference type="Proteomes" id="UP000189705"/>
    </source>
</evidence>
<dbReference type="Proteomes" id="UP000189705">
    <property type="component" value="Unplaced"/>
</dbReference>
<name>A0A3Q0HCI7_ALLSI</name>
<evidence type="ECO:0000259" key="11">
    <source>
        <dbReference type="PROSITE" id="PS50112"/>
    </source>
</evidence>
<dbReference type="Gene3D" id="3.30.450.20">
    <property type="entry name" value="PAS domain"/>
    <property type="match status" value="1"/>
</dbReference>
<keyword evidence="6" id="KW-0238">DNA-binding</keyword>
<dbReference type="GO" id="GO:0000977">
    <property type="term" value="F:RNA polymerase II transcription regulatory region sequence-specific DNA binding"/>
    <property type="evidence" value="ECO:0007669"/>
    <property type="project" value="TreeGrafter"/>
</dbReference>
<dbReference type="CTD" id="266743"/>
<dbReference type="GO" id="GO:0046983">
    <property type="term" value="F:protein dimerization activity"/>
    <property type="evidence" value="ECO:0007669"/>
    <property type="project" value="InterPro"/>
</dbReference>
<comment type="subcellular location">
    <subcellularLocation>
        <location evidence="1">Nucleus</location>
    </subcellularLocation>
</comment>
<dbReference type="PROSITE" id="PS50112">
    <property type="entry name" value="PAS"/>
    <property type="match status" value="1"/>
</dbReference>
<keyword evidence="5" id="KW-0805">Transcription regulation</keyword>
<evidence type="ECO:0000256" key="5">
    <source>
        <dbReference type="ARBA" id="ARBA00023015"/>
    </source>
</evidence>
<dbReference type="PANTHER" id="PTHR23043">
    <property type="entry name" value="HYPOXIA-INDUCIBLE FACTOR 1 ALPHA"/>
    <property type="match status" value="1"/>
</dbReference>
<dbReference type="GO" id="GO:0007399">
    <property type="term" value="P:nervous system development"/>
    <property type="evidence" value="ECO:0007669"/>
    <property type="project" value="UniProtKB-KW"/>
</dbReference>
<keyword evidence="9" id="KW-0539">Nucleus</keyword>
<feature type="compositionally biased region" description="Basic and acidic residues" evidence="10">
    <location>
        <begin position="476"/>
        <end position="499"/>
    </location>
</feature>
<evidence type="ECO:0000256" key="6">
    <source>
        <dbReference type="ARBA" id="ARBA00023125"/>
    </source>
</evidence>
<evidence type="ECO:0000313" key="14">
    <source>
        <dbReference type="RefSeq" id="XP_025068178.1"/>
    </source>
</evidence>
<dbReference type="InParanoid" id="A0A3Q0HCI7"/>
<gene>
    <name evidence="14" type="primary">NPAS4</name>
</gene>
<dbReference type="CDD" id="cd00130">
    <property type="entry name" value="PAS"/>
    <property type="match status" value="1"/>
</dbReference>
<keyword evidence="2" id="KW-0677">Repeat</keyword>
<keyword evidence="7" id="KW-0010">Activator</keyword>
<evidence type="ECO:0000256" key="4">
    <source>
        <dbReference type="ARBA" id="ARBA00022902"/>
    </source>
</evidence>
<feature type="compositionally biased region" description="Low complexity" evidence="10">
    <location>
        <begin position="298"/>
        <end position="307"/>
    </location>
</feature>
<dbReference type="GO" id="GO:0000981">
    <property type="term" value="F:DNA-binding transcription factor activity, RNA polymerase II-specific"/>
    <property type="evidence" value="ECO:0007669"/>
    <property type="project" value="TreeGrafter"/>
</dbReference>
<feature type="region of interest" description="Disordered" evidence="10">
    <location>
        <begin position="468"/>
        <end position="506"/>
    </location>
</feature>
<dbReference type="InterPro" id="IPR000014">
    <property type="entry name" value="PAS"/>
</dbReference>
<dbReference type="CDD" id="cd19697">
    <property type="entry name" value="bHLH-PAS_NPAS4_PASD10"/>
    <property type="match status" value="1"/>
</dbReference>
<dbReference type="PANTHER" id="PTHR23043:SF24">
    <property type="entry name" value="NEURONAL PAS DOMAIN-CONTAINING PROTEIN 4"/>
    <property type="match status" value="1"/>
</dbReference>
<dbReference type="InterPro" id="IPR011598">
    <property type="entry name" value="bHLH_dom"/>
</dbReference>